<dbReference type="EMBL" id="WPIN01000024">
    <property type="protein sequence ID" value="MVM35585.1"/>
    <property type="molecule type" value="Genomic_DNA"/>
</dbReference>
<organism evidence="1 2">
    <name type="scientific">Spirosoma arboris</name>
    <dbReference type="NCBI Taxonomy" id="2682092"/>
    <lineage>
        <taxon>Bacteria</taxon>
        <taxon>Pseudomonadati</taxon>
        <taxon>Bacteroidota</taxon>
        <taxon>Cytophagia</taxon>
        <taxon>Cytophagales</taxon>
        <taxon>Cytophagaceae</taxon>
        <taxon>Spirosoma</taxon>
    </lineage>
</organism>
<protein>
    <submittedName>
        <fullName evidence="1">Uncharacterized protein</fullName>
    </submittedName>
</protein>
<dbReference type="RefSeq" id="WP_157590387.1">
    <property type="nucleotide sequence ID" value="NZ_WPIN01000024.1"/>
</dbReference>
<name>A0A7K1SP58_9BACT</name>
<dbReference type="AlphaFoldDB" id="A0A7K1SP58"/>
<proteinExistence type="predicted"/>
<reference evidence="1 2" key="1">
    <citation type="submission" date="2019-12" db="EMBL/GenBank/DDBJ databases">
        <title>Spirosoma sp. HMF4905 genome sequencing and assembly.</title>
        <authorList>
            <person name="Kang H."/>
            <person name="Cha I."/>
            <person name="Kim H."/>
            <person name="Joh K."/>
        </authorList>
    </citation>
    <scope>NUCLEOTIDE SEQUENCE [LARGE SCALE GENOMIC DNA]</scope>
    <source>
        <strain evidence="1 2">HMF4905</strain>
    </source>
</reference>
<sequence>MIRAVRIVGVKHDWLRTEFYLTRQPAIAQIDWIAYALDAGFVVTSVEIAVLKMAVRQIPYRALEGKLNKRFWLLKASVR</sequence>
<evidence type="ECO:0000313" key="2">
    <source>
        <dbReference type="Proteomes" id="UP000436006"/>
    </source>
</evidence>
<accession>A0A7K1SP58</accession>
<evidence type="ECO:0000313" key="1">
    <source>
        <dbReference type="EMBL" id="MVM35585.1"/>
    </source>
</evidence>
<dbReference type="Proteomes" id="UP000436006">
    <property type="component" value="Unassembled WGS sequence"/>
</dbReference>
<gene>
    <name evidence="1" type="ORF">GO755_36550</name>
</gene>
<keyword evidence="2" id="KW-1185">Reference proteome</keyword>
<comment type="caution">
    <text evidence="1">The sequence shown here is derived from an EMBL/GenBank/DDBJ whole genome shotgun (WGS) entry which is preliminary data.</text>
</comment>